<evidence type="ECO:0000313" key="1">
    <source>
        <dbReference type="EMBL" id="PNJ60611.1"/>
    </source>
</evidence>
<dbReference type="AlphaFoldDB" id="A0A2J8VSV2"/>
<organism evidence="1">
    <name type="scientific">Pongo abelii</name>
    <name type="common">Sumatran orangutan</name>
    <name type="synonym">Pongo pygmaeus abelii</name>
    <dbReference type="NCBI Taxonomy" id="9601"/>
    <lineage>
        <taxon>Eukaryota</taxon>
        <taxon>Metazoa</taxon>
        <taxon>Chordata</taxon>
        <taxon>Craniata</taxon>
        <taxon>Vertebrata</taxon>
        <taxon>Euteleostomi</taxon>
        <taxon>Mammalia</taxon>
        <taxon>Eutheria</taxon>
        <taxon>Euarchontoglires</taxon>
        <taxon>Primates</taxon>
        <taxon>Haplorrhini</taxon>
        <taxon>Catarrhini</taxon>
        <taxon>Hominidae</taxon>
        <taxon>Pongo</taxon>
    </lineage>
</organism>
<comment type="caution">
    <text evidence="1">The sequence shown here is derived from an EMBL/GenBank/DDBJ whole genome shotgun (WGS) entry which is preliminary data.</text>
</comment>
<dbReference type="EMBL" id="NDHI03003410">
    <property type="protein sequence ID" value="PNJ60611.1"/>
    <property type="molecule type" value="Genomic_DNA"/>
</dbReference>
<gene>
    <name evidence="1" type="ORF">CR201_G0016846</name>
</gene>
<sequence>MAEGSGEVVAVSATGAANGLNNGVGGTSATTSNPLSRKLHKILETRLDNDKELGILLVTFSWLLFEDSVRDSRRC</sequence>
<accession>A0A2J8VSV2</accession>
<reference evidence="1" key="1">
    <citation type="submission" date="2017-12" db="EMBL/GenBank/DDBJ databases">
        <title>High-resolution comparative analysis of great ape genomes.</title>
        <authorList>
            <person name="Pollen A."/>
            <person name="Hastie A."/>
            <person name="Hormozdiari F."/>
            <person name="Dougherty M."/>
            <person name="Liu R."/>
            <person name="Chaisson M."/>
            <person name="Hoppe E."/>
            <person name="Hill C."/>
            <person name="Pang A."/>
            <person name="Hillier L."/>
            <person name="Baker C."/>
            <person name="Armstrong J."/>
            <person name="Shendure J."/>
            <person name="Paten B."/>
            <person name="Wilson R."/>
            <person name="Chao H."/>
            <person name="Schneider V."/>
            <person name="Ventura M."/>
            <person name="Kronenberg Z."/>
            <person name="Murali S."/>
            <person name="Gordon D."/>
            <person name="Cantsilieris S."/>
            <person name="Munson K."/>
            <person name="Nelson B."/>
            <person name="Raja A."/>
            <person name="Underwood J."/>
            <person name="Diekhans M."/>
            <person name="Fiddes I."/>
            <person name="Haussler D."/>
            <person name="Eichler E."/>
        </authorList>
    </citation>
    <scope>NUCLEOTIDE SEQUENCE [LARGE SCALE GENOMIC DNA]</scope>
    <source>
        <strain evidence="1">Susie</strain>
    </source>
</reference>
<name>A0A2J8VSV2_PONAB</name>
<proteinExistence type="predicted"/>
<protein>
    <submittedName>
        <fullName evidence="1">COG6 isoform 3</fullName>
    </submittedName>
</protein>